<evidence type="ECO:0000259" key="3">
    <source>
        <dbReference type="Pfam" id="PF18962"/>
    </source>
</evidence>
<dbReference type="InterPro" id="IPR026444">
    <property type="entry name" value="Secre_tail"/>
</dbReference>
<reference evidence="4" key="1">
    <citation type="journal article" date="2014" name="Int. J. Syst. Evol. Microbiol.">
        <title>Complete genome sequence of Corynebacterium casei LMG S-19264T (=DSM 44701T), isolated from a smear-ripened cheese.</title>
        <authorList>
            <consortium name="US DOE Joint Genome Institute (JGI-PGF)"/>
            <person name="Walter F."/>
            <person name="Albersmeier A."/>
            <person name="Kalinowski J."/>
            <person name="Ruckert C."/>
        </authorList>
    </citation>
    <scope>NUCLEOTIDE SEQUENCE</scope>
    <source>
        <strain evidence="4">CGMCC 1.12924</strain>
    </source>
</reference>
<dbReference type="Pfam" id="PF18962">
    <property type="entry name" value="Por_Secre_tail"/>
    <property type="match status" value="1"/>
</dbReference>
<reference evidence="4" key="2">
    <citation type="submission" date="2020-09" db="EMBL/GenBank/DDBJ databases">
        <authorList>
            <person name="Sun Q."/>
            <person name="Zhou Y."/>
        </authorList>
    </citation>
    <scope>NUCLEOTIDE SEQUENCE</scope>
    <source>
        <strain evidence="4">CGMCC 1.12924</strain>
    </source>
</reference>
<dbReference type="NCBIfam" id="TIGR04183">
    <property type="entry name" value="Por_Secre_tail"/>
    <property type="match status" value="1"/>
</dbReference>
<dbReference type="AlphaFoldDB" id="A0A8J2V989"/>
<dbReference type="Proteomes" id="UP000652231">
    <property type="component" value="Unassembled WGS sequence"/>
</dbReference>
<accession>A0A8J2V989</accession>
<proteinExistence type="predicted"/>
<evidence type="ECO:0000313" key="4">
    <source>
        <dbReference type="EMBL" id="GGD88860.1"/>
    </source>
</evidence>
<comment type="caution">
    <text evidence="4">The sequence shown here is derived from an EMBL/GenBank/DDBJ whole genome shotgun (WGS) entry which is preliminary data.</text>
</comment>
<organism evidence="4 5">
    <name type="scientific">Planktosalinus lacus</name>
    <dbReference type="NCBI Taxonomy" id="1526573"/>
    <lineage>
        <taxon>Bacteria</taxon>
        <taxon>Pseudomonadati</taxon>
        <taxon>Bacteroidota</taxon>
        <taxon>Flavobacteriia</taxon>
        <taxon>Flavobacteriales</taxon>
        <taxon>Flavobacteriaceae</taxon>
        <taxon>Planktosalinus</taxon>
    </lineage>
</organism>
<dbReference type="EMBL" id="BMGK01000004">
    <property type="protein sequence ID" value="GGD88860.1"/>
    <property type="molecule type" value="Genomic_DNA"/>
</dbReference>
<keyword evidence="1 2" id="KW-0732">Signal</keyword>
<dbReference type="RefSeq" id="WP_188440337.1">
    <property type="nucleotide sequence ID" value="NZ_BMGK01000004.1"/>
</dbReference>
<feature type="domain" description="Secretion system C-terminal sorting" evidence="3">
    <location>
        <begin position="214"/>
        <end position="281"/>
    </location>
</feature>
<gene>
    <name evidence="4" type="ORF">GCM10011312_10900</name>
</gene>
<evidence type="ECO:0000256" key="1">
    <source>
        <dbReference type="ARBA" id="ARBA00022729"/>
    </source>
</evidence>
<protein>
    <recommendedName>
        <fullName evidence="3">Secretion system C-terminal sorting domain-containing protein</fullName>
    </recommendedName>
</protein>
<feature type="signal peptide" evidence="2">
    <location>
        <begin position="1"/>
        <end position="19"/>
    </location>
</feature>
<feature type="chain" id="PRO_5035253565" description="Secretion system C-terminal sorting domain-containing protein" evidence="2">
    <location>
        <begin position="20"/>
        <end position="283"/>
    </location>
</feature>
<evidence type="ECO:0000256" key="2">
    <source>
        <dbReference type="SAM" id="SignalP"/>
    </source>
</evidence>
<keyword evidence="5" id="KW-1185">Reference proteome</keyword>
<evidence type="ECO:0000313" key="5">
    <source>
        <dbReference type="Proteomes" id="UP000652231"/>
    </source>
</evidence>
<sequence>MKKITLFLVAVLFSFAADAQITLTQSIDPENVTDGGVACWDNVSFEYRNNSFWRSYDLADFGVSGDFEISEVQWGQGTADANNVLTLNIYVVDSEDLFLATEYELIASTTHNSDPANDLSVVTESLSATIPAGSIIAFEVNSPDGGAATDVRFFPGYNTAGENAPCYLQSADCGINFPTTPADVGGFPDSYVMNIIGEEVPLSIGDNLSEYIAVYPTPADDVLNVKVPSYIQVTGVTLHDILGKNTGVTYSNGSIDVSNLSRGVYLLTVETNEGTLTQKVVKK</sequence>
<name>A0A8J2V989_9FLAO</name>